<dbReference type="InterPro" id="IPR039425">
    <property type="entry name" value="RNA_pol_sigma-70-like"/>
</dbReference>
<evidence type="ECO:0000256" key="5">
    <source>
        <dbReference type="ARBA" id="ARBA00023163"/>
    </source>
</evidence>
<dbReference type="PANTHER" id="PTHR43133:SF63">
    <property type="entry name" value="RNA POLYMERASE SIGMA FACTOR FECI-RELATED"/>
    <property type="match status" value="1"/>
</dbReference>
<comment type="similarity">
    <text evidence="1">Belongs to the sigma-70 factor family. ECF subfamily.</text>
</comment>
<dbReference type="Pfam" id="PF04545">
    <property type="entry name" value="Sigma70_r4"/>
    <property type="match status" value="1"/>
</dbReference>
<dbReference type="RefSeq" id="WP_344958420.1">
    <property type="nucleotide sequence ID" value="NZ_BAAAZG010000070.1"/>
</dbReference>
<dbReference type="EMBL" id="BAAAZG010000070">
    <property type="protein sequence ID" value="GAA4103263.1"/>
    <property type="molecule type" value="Genomic_DNA"/>
</dbReference>
<comment type="caution">
    <text evidence="8">The sequence shown here is derived from an EMBL/GenBank/DDBJ whole genome shotgun (WGS) entry which is preliminary data.</text>
</comment>
<feature type="domain" description="RNA polymerase sigma-70 region 4" evidence="7">
    <location>
        <begin position="116"/>
        <end position="165"/>
    </location>
</feature>
<dbReference type="CDD" id="cd06171">
    <property type="entry name" value="Sigma70_r4"/>
    <property type="match status" value="1"/>
</dbReference>
<evidence type="ECO:0000259" key="7">
    <source>
        <dbReference type="Pfam" id="PF04545"/>
    </source>
</evidence>
<dbReference type="Proteomes" id="UP001500683">
    <property type="component" value="Unassembled WGS sequence"/>
</dbReference>
<keyword evidence="9" id="KW-1185">Reference proteome</keyword>
<evidence type="ECO:0000256" key="4">
    <source>
        <dbReference type="ARBA" id="ARBA00023125"/>
    </source>
</evidence>
<accession>A0ABP7X3B1</accession>
<keyword evidence="3" id="KW-0731">Sigma factor</keyword>
<dbReference type="SUPFAM" id="SSF88659">
    <property type="entry name" value="Sigma3 and sigma4 domains of RNA polymerase sigma factors"/>
    <property type="match status" value="1"/>
</dbReference>
<dbReference type="InterPro" id="IPR007627">
    <property type="entry name" value="RNA_pol_sigma70_r2"/>
</dbReference>
<feature type="domain" description="RNA polymerase sigma-70 region 2" evidence="6">
    <location>
        <begin position="12"/>
        <end position="80"/>
    </location>
</feature>
<keyword evidence="4" id="KW-0238">DNA-binding</keyword>
<dbReference type="Pfam" id="PF04542">
    <property type="entry name" value="Sigma70_r2"/>
    <property type="match status" value="1"/>
</dbReference>
<dbReference type="InterPro" id="IPR013324">
    <property type="entry name" value="RNA_pol_sigma_r3/r4-like"/>
</dbReference>
<dbReference type="Gene3D" id="1.10.10.10">
    <property type="entry name" value="Winged helix-like DNA-binding domain superfamily/Winged helix DNA-binding domain"/>
    <property type="match status" value="1"/>
</dbReference>
<evidence type="ECO:0000313" key="9">
    <source>
        <dbReference type="Proteomes" id="UP001500683"/>
    </source>
</evidence>
<dbReference type="PANTHER" id="PTHR43133">
    <property type="entry name" value="RNA POLYMERASE ECF-TYPE SIGMA FACTO"/>
    <property type="match status" value="1"/>
</dbReference>
<dbReference type="SUPFAM" id="SSF88946">
    <property type="entry name" value="Sigma2 domain of RNA polymerase sigma factors"/>
    <property type="match status" value="1"/>
</dbReference>
<dbReference type="NCBIfam" id="TIGR02937">
    <property type="entry name" value="sigma70-ECF"/>
    <property type="match status" value="1"/>
</dbReference>
<dbReference type="InterPro" id="IPR014284">
    <property type="entry name" value="RNA_pol_sigma-70_dom"/>
</dbReference>
<name>A0ABP7X3B1_9ACTN</name>
<proteinExistence type="inferred from homology"/>
<dbReference type="Gene3D" id="1.10.1740.10">
    <property type="match status" value="1"/>
</dbReference>
<protein>
    <recommendedName>
        <fullName evidence="10">Sigma-70 family RNA polymerase sigma factor</fullName>
    </recommendedName>
</protein>
<evidence type="ECO:0000313" key="8">
    <source>
        <dbReference type="EMBL" id="GAA4103263.1"/>
    </source>
</evidence>
<reference evidence="9" key="1">
    <citation type="journal article" date="2019" name="Int. J. Syst. Evol. Microbiol.">
        <title>The Global Catalogue of Microorganisms (GCM) 10K type strain sequencing project: providing services to taxonomists for standard genome sequencing and annotation.</title>
        <authorList>
            <consortium name="The Broad Institute Genomics Platform"/>
            <consortium name="The Broad Institute Genome Sequencing Center for Infectious Disease"/>
            <person name="Wu L."/>
            <person name="Ma J."/>
        </authorList>
    </citation>
    <scope>NUCLEOTIDE SEQUENCE [LARGE SCALE GENOMIC DNA]</scope>
    <source>
        <strain evidence="9">JCM 16702</strain>
    </source>
</reference>
<dbReference type="InterPro" id="IPR013325">
    <property type="entry name" value="RNA_pol_sigma_r2"/>
</dbReference>
<evidence type="ECO:0000256" key="2">
    <source>
        <dbReference type="ARBA" id="ARBA00023015"/>
    </source>
</evidence>
<evidence type="ECO:0008006" key="10">
    <source>
        <dbReference type="Google" id="ProtNLM"/>
    </source>
</evidence>
<gene>
    <name evidence="8" type="ORF">GCM10022214_81950</name>
</gene>
<evidence type="ECO:0000256" key="3">
    <source>
        <dbReference type="ARBA" id="ARBA00023082"/>
    </source>
</evidence>
<keyword evidence="2" id="KW-0805">Transcription regulation</keyword>
<dbReference type="InterPro" id="IPR036388">
    <property type="entry name" value="WH-like_DNA-bd_sf"/>
</dbReference>
<evidence type="ECO:0000256" key="1">
    <source>
        <dbReference type="ARBA" id="ARBA00010641"/>
    </source>
</evidence>
<keyword evidence="5" id="KW-0804">Transcription</keyword>
<organism evidence="8 9">
    <name type="scientific">Actinomadura miaoliensis</name>
    <dbReference type="NCBI Taxonomy" id="430685"/>
    <lineage>
        <taxon>Bacteria</taxon>
        <taxon>Bacillati</taxon>
        <taxon>Actinomycetota</taxon>
        <taxon>Actinomycetes</taxon>
        <taxon>Streptosporangiales</taxon>
        <taxon>Thermomonosporaceae</taxon>
        <taxon>Actinomadura</taxon>
    </lineage>
</organism>
<dbReference type="InterPro" id="IPR007630">
    <property type="entry name" value="RNA_pol_sigma70_r4"/>
</dbReference>
<evidence type="ECO:0000259" key="6">
    <source>
        <dbReference type="Pfam" id="PF04542"/>
    </source>
</evidence>
<sequence>MSERDRAELNALYEAEAPGLYAWLRRRTRDGPRAEDLVQATFEKAVENWGDLREAGPERRRRWLYTTAYRRMLDELDRADHARVVLTSDYAGVEPRDDTVEREVVGGLVLAEFRRAIDGLSPRRRQAAELRWLHDRSNREIAGALGVSEGRVSQLLKEARVALREAAARAMYAGERPVLQREGERGE</sequence>